<feature type="compositionally biased region" description="Basic residues" evidence="1">
    <location>
        <begin position="166"/>
        <end position="184"/>
    </location>
</feature>
<name>A0A5J5C4X0_9ASTE</name>
<evidence type="ECO:0000313" key="4">
    <source>
        <dbReference type="Proteomes" id="UP000325577"/>
    </source>
</evidence>
<organism evidence="3 4">
    <name type="scientific">Nyssa sinensis</name>
    <dbReference type="NCBI Taxonomy" id="561372"/>
    <lineage>
        <taxon>Eukaryota</taxon>
        <taxon>Viridiplantae</taxon>
        <taxon>Streptophyta</taxon>
        <taxon>Embryophyta</taxon>
        <taxon>Tracheophyta</taxon>
        <taxon>Spermatophyta</taxon>
        <taxon>Magnoliopsida</taxon>
        <taxon>eudicotyledons</taxon>
        <taxon>Gunneridae</taxon>
        <taxon>Pentapetalae</taxon>
        <taxon>asterids</taxon>
        <taxon>Cornales</taxon>
        <taxon>Nyssaceae</taxon>
        <taxon>Nyssa</taxon>
    </lineage>
</organism>
<keyword evidence="2" id="KW-0812">Transmembrane</keyword>
<evidence type="ECO:0008006" key="5">
    <source>
        <dbReference type="Google" id="ProtNLM"/>
    </source>
</evidence>
<reference evidence="3 4" key="1">
    <citation type="submission" date="2019-09" db="EMBL/GenBank/DDBJ databases">
        <title>A chromosome-level genome assembly of the Chinese tupelo Nyssa sinensis.</title>
        <authorList>
            <person name="Yang X."/>
            <person name="Kang M."/>
            <person name="Yang Y."/>
            <person name="Xiong H."/>
            <person name="Wang M."/>
            <person name="Zhang Z."/>
            <person name="Wang Z."/>
            <person name="Wu H."/>
            <person name="Ma T."/>
            <person name="Liu J."/>
            <person name="Xi Z."/>
        </authorList>
    </citation>
    <scope>NUCLEOTIDE SEQUENCE [LARGE SCALE GENOMIC DNA]</scope>
    <source>
        <strain evidence="3">J267</strain>
        <tissue evidence="3">Leaf</tissue>
    </source>
</reference>
<dbReference type="PANTHER" id="PTHR35986">
    <property type="entry name" value="EXPRESSED PROTEIN"/>
    <property type="match status" value="1"/>
</dbReference>
<proteinExistence type="predicted"/>
<dbReference type="EMBL" id="CM018031">
    <property type="protein sequence ID" value="KAA8548651.1"/>
    <property type="molecule type" value="Genomic_DNA"/>
</dbReference>
<feature type="transmembrane region" description="Helical" evidence="2">
    <location>
        <begin position="40"/>
        <end position="62"/>
    </location>
</feature>
<keyword evidence="4" id="KW-1185">Reference proteome</keyword>
<evidence type="ECO:0000256" key="2">
    <source>
        <dbReference type="SAM" id="Phobius"/>
    </source>
</evidence>
<sequence length="306" mass="33561">MGEALFELEQILRSKQSQGTLTSQEANVLMTCKAKAIKDFTIGAGAGGSIAWIGAAAFFGLWKFGRSLDSCIEHILSLDGSRMQKELANIMLKKYQNNQWTYAAYLQAFLLGEEKTDLEKLELETKKVSMNPGLEAMANPLDCVFGIPGRVEEIHQPGISSIPPRGHGRSHKRSHRRHRMRHQRVSSNSQHAEAHNLRAPIASDSSPKLDDAIGDPVRARAVEIHPGVIKIVVRGGGGNNGDEVELLIEKLEVDAWRFRLPASTRPELASAVFVDGELVVTVPKSGGEFEDGGDIWGGVRRLILVQ</sequence>
<accession>A0A5J5C4X0</accession>
<feature type="region of interest" description="Disordered" evidence="1">
    <location>
        <begin position="156"/>
        <end position="194"/>
    </location>
</feature>
<evidence type="ECO:0000256" key="1">
    <source>
        <dbReference type="SAM" id="MobiDB-lite"/>
    </source>
</evidence>
<dbReference type="CDD" id="cd06464">
    <property type="entry name" value="ACD_sHsps-like"/>
    <property type="match status" value="1"/>
</dbReference>
<dbReference type="PANTHER" id="PTHR35986:SF1">
    <property type="entry name" value="OS10G0430800 PROTEIN"/>
    <property type="match status" value="1"/>
</dbReference>
<keyword evidence="2" id="KW-1133">Transmembrane helix</keyword>
<gene>
    <name evidence="3" type="ORF">F0562_000335</name>
</gene>
<dbReference type="OrthoDB" id="1899410at2759"/>
<protein>
    <recommendedName>
        <fullName evidence="5">SHSP domain-containing protein</fullName>
    </recommendedName>
</protein>
<keyword evidence="2" id="KW-0472">Membrane</keyword>
<evidence type="ECO:0000313" key="3">
    <source>
        <dbReference type="EMBL" id="KAA8548651.1"/>
    </source>
</evidence>
<dbReference type="Proteomes" id="UP000325577">
    <property type="component" value="Linkage Group LG0"/>
</dbReference>
<dbReference type="AlphaFoldDB" id="A0A5J5C4X0"/>